<evidence type="ECO:0008006" key="3">
    <source>
        <dbReference type="Google" id="ProtNLM"/>
    </source>
</evidence>
<organism evidence="1 2">
    <name type="scientific">Penicillium alfredii</name>
    <dbReference type="NCBI Taxonomy" id="1506179"/>
    <lineage>
        <taxon>Eukaryota</taxon>
        <taxon>Fungi</taxon>
        <taxon>Dikarya</taxon>
        <taxon>Ascomycota</taxon>
        <taxon>Pezizomycotina</taxon>
        <taxon>Eurotiomycetes</taxon>
        <taxon>Eurotiomycetidae</taxon>
        <taxon>Eurotiales</taxon>
        <taxon>Aspergillaceae</taxon>
        <taxon>Penicillium</taxon>
    </lineage>
</organism>
<name>A0A9W9F1U1_9EURO</name>
<comment type="caution">
    <text evidence="1">The sequence shown here is derived from an EMBL/GenBank/DDBJ whole genome shotgun (WGS) entry which is preliminary data.</text>
</comment>
<keyword evidence="2" id="KW-1185">Reference proteome</keyword>
<dbReference type="AlphaFoldDB" id="A0A9W9F1U1"/>
<sequence length="282" mass="31968">MSTPRNEIFNPVVPGLPSKGAVVRLCRKRGRESSTVTYSTRGNTFSIKDRHTSMEEAHAQVFFHREIQKRTNSPIRIPEVYRAFQEDGITYIVMEHINIDFERTASDEQRAQAISELISIPPPPGVFGSLSGGPWRHYFFRDAEPPVLFSSAAEIEGYLNRCLAWFNTVTKRQDRVDFSSEPLLCYYANIHPSNFPVDKHGQLWVVDFDQAGVLPSSFMDYAIVAYPRNRLPIPIRKTIPLPETSNLGALLRVGYVTRNITNDWHIPPKVSTEADTESPSTS</sequence>
<proteinExistence type="predicted"/>
<dbReference type="Proteomes" id="UP001141434">
    <property type="component" value="Unassembled WGS sequence"/>
</dbReference>
<dbReference type="InterPro" id="IPR011009">
    <property type="entry name" value="Kinase-like_dom_sf"/>
</dbReference>
<dbReference type="OrthoDB" id="3250044at2759"/>
<reference evidence="1" key="2">
    <citation type="journal article" date="2023" name="IMA Fungus">
        <title>Comparative genomic study of the Penicillium genus elucidates a diverse pangenome and 15 lateral gene transfer events.</title>
        <authorList>
            <person name="Petersen C."/>
            <person name="Sorensen T."/>
            <person name="Nielsen M.R."/>
            <person name="Sondergaard T.E."/>
            <person name="Sorensen J.L."/>
            <person name="Fitzpatrick D.A."/>
            <person name="Frisvad J.C."/>
            <person name="Nielsen K.L."/>
        </authorList>
    </citation>
    <scope>NUCLEOTIDE SEQUENCE</scope>
    <source>
        <strain evidence="1">IBT 34128</strain>
    </source>
</reference>
<dbReference type="RefSeq" id="XP_056510242.1">
    <property type="nucleotide sequence ID" value="XM_056657442.1"/>
</dbReference>
<accession>A0A9W9F1U1</accession>
<reference evidence="1" key="1">
    <citation type="submission" date="2022-11" db="EMBL/GenBank/DDBJ databases">
        <authorList>
            <person name="Petersen C."/>
        </authorList>
    </citation>
    <scope>NUCLEOTIDE SEQUENCE</scope>
    <source>
        <strain evidence="1">IBT 34128</strain>
    </source>
</reference>
<evidence type="ECO:0000313" key="1">
    <source>
        <dbReference type="EMBL" id="KAJ5092045.1"/>
    </source>
</evidence>
<protein>
    <recommendedName>
        <fullName evidence="3">Aminoglycoside phosphotransferase domain-containing protein</fullName>
    </recommendedName>
</protein>
<evidence type="ECO:0000313" key="2">
    <source>
        <dbReference type="Proteomes" id="UP001141434"/>
    </source>
</evidence>
<dbReference type="GeneID" id="81396611"/>
<gene>
    <name evidence="1" type="ORF">NUU61_006915</name>
</gene>
<dbReference type="SUPFAM" id="SSF56112">
    <property type="entry name" value="Protein kinase-like (PK-like)"/>
    <property type="match status" value="1"/>
</dbReference>
<dbReference type="EMBL" id="JAPMSZ010000009">
    <property type="protein sequence ID" value="KAJ5092045.1"/>
    <property type="molecule type" value="Genomic_DNA"/>
</dbReference>